<dbReference type="GO" id="GO:0005829">
    <property type="term" value="C:cytosol"/>
    <property type="evidence" value="ECO:0007669"/>
    <property type="project" value="TreeGrafter"/>
</dbReference>
<dbReference type="Gene3D" id="3.80.30.20">
    <property type="entry name" value="tm_1862 like domain"/>
    <property type="match status" value="1"/>
</dbReference>
<dbReference type="InterPro" id="IPR006638">
    <property type="entry name" value="Elp3/MiaA/NifB-like_rSAM"/>
</dbReference>
<dbReference type="NCBIfam" id="TIGR03975">
    <property type="entry name" value="rSAM_ocin_1"/>
    <property type="match status" value="1"/>
</dbReference>
<dbReference type="InterPro" id="IPR023984">
    <property type="entry name" value="rSAM_ocin_1"/>
</dbReference>
<dbReference type="OrthoDB" id="9801424at2"/>
<dbReference type="eggNOG" id="COG1032">
    <property type="taxonomic scope" value="Bacteria"/>
</dbReference>
<gene>
    <name evidence="7" type="ORF">NIDE0158</name>
</gene>
<reference evidence="7 8" key="1">
    <citation type="journal article" date="2010" name="Proc. Natl. Acad. Sci. U.S.A.">
        <title>A Nitrospira metagenome illuminates the physiology and evolution of globally important nitrite-oxidizing bacteria.</title>
        <authorList>
            <person name="Lucker S."/>
            <person name="Wagner M."/>
            <person name="Maixner F."/>
            <person name="Pelletier E."/>
            <person name="Koch H."/>
            <person name="Vacherie B."/>
            <person name="Rattei T."/>
            <person name="Sinninghe Damste J."/>
            <person name="Spieck E."/>
            <person name="Le Paslier D."/>
            <person name="Daims H."/>
        </authorList>
    </citation>
    <scope>NUCLEOTIDE SEQUENCE [LARGE SCALE GENOMIC DNA]</scope>
</reference>
<name>D8P9N3_9BACT</name>
<dbReference type="Pfam" id="PF04055">
    <property type="entry name" value="Radical_SAM"/>
    <property type="match status" value="1"/>
</dbReference>
<dbReference type="AlphaFoldDB" id="D8P9N3"/>
<dbReference type="SFLD" id="SFLDG01082">
    <property type="entry name" value="B12-binding_domain_containing"/>
    <property type="match status" value="1"/>
</dbReference>
<dbReference type="SFLD" id="SFLDS00029">
    <property type="entry name" value="Radical_SAM"/>
    <property type="match status" value="1"/>
</dbReference>
<comment type="cofactor">
    <cofactor evidence="1">
        <name>[4Fe-4S] cluster</name>
        <dbReference type="ChEBI" id="CHEBI:49883"/>
    </cofactor>
</comment>
<dbReference type="GO" id="GO:0031419">
    <property type="term" value="F:cobalamin binding"/>
    <property type="evidence" value="ECO:0007669"/>
    <property type="project" value="InterPro"/>
</dbReference>
<dbReference type="EMBL" id="FP929003">
    <property type="protein sequence ID" value="CBK39942.1"/>
    <property type="molecule type" value="Genomic_DNA"/>
</dbReference>
<organism evidence="7 8">
    <name type="scientific">Nitrospira defluvii</name>
    <dbReference type="NCBI Taxonomy" id="330214"/>
    <lineage>
        <taxon>Bacteria</taxon>
        <taxon>Pseudomonadati</taxon>
        <taxon>Nitrospirota</taxon>
        <taxon>Nitrospiria</taxon>
        <taxon>Nitrospirales</taxon>
        <taxon>Nitrospiraceae</taxon>
        <taxon>Nitrospira</taxon>
    </lineage>
</organism>
<keyword evidence="5" id="KW-0411">Iron-sulfur</keyword>
<evidence type="ECO:0000256" key="5">
    <source>
        <dbReference type="ARBA" id="ARBA00023014"/>
    </source>
</evidence>
<dbReference type="InterPro" id="IPR058240">
    <property type="entry name" value="rSAM_sf"/>
</dbReference>
<dbReference type="PROSITE" id="PS51332">
    <property type="entry name" value="B12_BINDING"/>
    <property type="match status" value="1"/>
</dbReference>
<dbReference type="PANTHER" id="PTHR43409:SF7">
    <property type="entry name" value="BLL1977 PROTEIN"/>
    <property type="match status" value="1"/>
</dbReference>
<protein>
    <submittedName>
        <fullName evidence="7">Putative Radical SAM protein</fullName>
    </submittedName>
</protein>
<dbReference type="InterPro" id="IPR006158">
    <property type="entry name" value="Cobalamin-bd"/>
</dbReference>
<dbReference type="InterPro" id="IPR051198">
    <property type="entry name" value="BchE-like"/>
</dbReference>
<dbReference type="GO" id="GO:0046872">
    <property type="term" value="F:metal ion binding"/>
    <property type="evidence" value="ECO:0007669"/>
    <property type="project" value="UniProtKB-KW"/>
</dbReference>
<dbReference type="PANTHER" id="PTHR43409">
    <property type="entry name" value="ANAEROBIC MAGNESIUM-PROTOPORPHYRIN IX MONOMETHYL ESTER CYCLASE-RELATED"/>
    <property type="match status" value="1"/>
</dbReference>
<keyword evidence="8" id="KW-1185">Reference proteome</keyword>
<dbReference type="InterPro" id="IPR023404">
    <property type="entry name" value="rSAM_horseshoe"/>
</dbReference>
<keyword evidence="3" id="KW-0479">Metal-binding</keyword>
<evidence type="ECO:0000313" key="8">
    <source>
        <dbReference type="Proteomes" id="UP000001660"/>
    </source>
</evidence>
<dbReference type="STRING" id="330214.NIDE0158"/>
<proteinExistence type="predicted"/>
<sequence length="621" mass="71162">MSSSQAQVALVNMPFSFSKYPSIQLGTLSALLKAKGIRVDCHHLNVRFAHKIGIPLYESICEKRALFGEWLFSYLLFRDNPKRAEYPRVFKPVFEQIARESGQPMSFFEEMATRTAPQFLTGAMTGIDWGQYKIVGFTSTFDQNVASLTMAKLIKDLYPDVKIVFGGANYDGEMGLEYFRAFPFIDHVVVGEGEVTFPALVTHLLSGSTGPCPKGVTYREQGDIRCEPNTALFTEFAQTGPPDYDDYYHLLAELGTEASRGLDRILLYEGSRGCWWGEKHHCTFCGLNAQSMKFRAKSSEQVAREMAYLSSRYDTTRFRLVDNIIDMKYVENLFGRFAAEHCDLDVFIETKSNLQKSQIRTLAVGGVKCMQPGLESLSLSQLKAMDKGVTPMQNIICLKWSGYYRVSVSWNILLGFPGETNEDYRRQIDLLPSLFHLQAPEATGKFWLQRFSPYFTRPHEYGVRITGPGTAYEYVYDASRVDLRKIAYDFEYELDDWPVDPHVYQELTGLVEEWQRLARSSDRPFLYYSKAMEYVTIYDGRNPHTPTRRRYDWPAAGIIEACNEAAKSRDQIRAVLNDAQRDRVCSEDELTEALGILTSRRILYEERGKYFTLAIPEHPYY</sequence>
<evidence type="ECO:0000256" key="2">
    <source>
        <dbReference type="ARBA" id="ARBA00022691"/>
    </source>
</evidence>
<dbReference type="SUPFAM" id="SSF102114">
    <property type="entry name" value="Radical SAM enzymes"/>
    <property type="match status" value="1"/>
</dbReference>
<dbReference type="GO" id="GO:0051536">
    <property type="term" value="F:iron-sulfur cluster binding"/>
    <property type="evidence" value="ECO:0007669"/>
    <property type="project" value="UniProtKB-KW"/>
</dbReference>
<keyword evidence="4" id="KW-0408">Iron</keyword>
<dbReference type="SFLD" id="SFLDF00324">
    <property type="entry name" value="bacteriocin_maturation"/>
    <property type="match status" value="1"/>
</dbReference>
<evidence type="ECO:0000256" key="4">
    <source>
        <dbReference type="ARBA" id="ARBA00023004"/>
    </source>
</evidence>
<feature type="domain" description="B12-binding" evidence="6">
    <location>
        <begin position="131"/>
        <end position="211"/>
    </location>
</feature>
<dbReference type="Proteomes" id="UP000001660">
    <property type="component" value="Chromosome"/>
</dbReference>
<dbReference type="HOGENOM" id="CLU_028867_0_0_0"/>
<accession>D8P9N3</accession>
<dbReference type="Gene3D" id="3.40.50.280">
    <property type="entry name" value="Cobalamin-binding domain"/>
    <property type="match status" value="1"/>
</dbReference>
<evidence type="ECO:0000256" key="1">
    <source>
        <dbReference type="ARBA" id="ARBA00001966"/>
    </source>
</evidence>
<evidence type="ECO:0000256" key="3">
    <source>
        <dbReference type="ARBA" id="ARBA00022723"/>
    </source>
</evidence>
<dbReference type="InterPro" id="IPR007197">
    <property type="entry name" value="rSAM"/>
</dbReference>
<keyword evidence="2" id="KW-0949">S-adenosyl-L-methionine</keyword>
<evidence type="ECO:0000259" key="6">
    <source>
        <dbReference type="PROSITE" id="PS51332"/>
    </source>
</evidence>
<dbReference type="GO" id="GO:0003824">
    <property type="term" value="F:catalytic activity"/>
    <property type="evidence" value="ECO:0007669"/>
    <property type="project" value="InterPro"/>
</dbReference>
<dbReference type="SMART" id="SM00729">
    <property type="entry name" value="Elp3"/>
    <property type="match status" value="1"/>
</dbReference>
<dbReference type="KEGG" id="nde:NIDE0158"/>
<evidence type="ECO:0000313" key="7">
    <source>
        <dbReference type="EMBL" id="CBK39942.1"/>
    </source>
</evidence>